<organism evidence="2 4">
    <name type="scientific">Peronospora effusa</name>
    <dbReference type="NCBI Taxonomy" id="542832"/>
    <lineage>
        <taxon>Eukaryota</taxon>
        <taxon>Sar</taxon>
        <taxon>Stramenopiles</taxon>
        <taxon>Oomycota</taxon>
        <taxon>Peronosporomycetes</taxon>
        <taxon>Peronosporales</taxon>
        <taxon>Peronosporaceae</taxon>
        <taxon>Peronospora</taxon>
    </lineage>
</organism>
<feature type="chain" id="PRO_5036085718" description="Secreted protein" evidence="1">
    <location>
        <begin position="19"/>
        <end position="81"/>
    </location>
</feature>
<dbReference type="AlphaFoldDB" id="A0A3M6VAX3"/>
<dbReference type="EMBL" id="QLLG01000428">
    <property type="protein sequence ID" value="RMX63263.1"/>
    <property type="molecule type" value="Genomic_DNA"/>
</dbReference>
<comment type="caution">
    <text evidence="2">The sequence shown here is derived from an EMBL/GenBank/DDBJ whole genome shotgun (WGS) entry which is preliminary data.</text>
</comment>
<sequence>MSSICVSMFLSLLRSIGAYGNCYRALGLDERDSLLLYKQPTMPLFSHLHCLSRAIVTIQRADRKHALHAESCSKFQVLPSK</sequence>
<gene>
    <name evidence="3" type="ORF">DD237_005992</name>
    <name evidence="2" type="ORF">DD238_007704</name>
</gene>
<keyword evidence="1" id="KW-0732">Signal</keyword>
<protein>
    <recommendedName>
        <fullName evidence="6">Secreted protein</fullName>
    </recommendedName>
</protein>
<evidence type="ECO:0000313" key="3">
    <source>
        <dbReference type="EMBL" id="RQM09344.1"/>
    </source>
</evidence>
<dbReference type="Proteomes" id="UP000282087">
    <property type="component" value="Unassembled WGS sequence"/>
</dbReference>
<evidence type="ECO:0000313" key="5">
    <source>
        <dbReference type="Proteomes" id="UP000286097"/>
    </source>
</evidence>
<keyword evidence="4" id="KW-1185">Reference proteome</keyword>
<feature type="signal peptide" evidence="1">
    <location>
        <begin position="1"/>
        <end position="18"/>
    </location>
</feature>
<dbReference type="EMBL" id="QKXF01000720">
    <property type="protein sequence ID" value="RQM09344.1"/>
    <property type="molecule type" value="Genomic_DNA"/>
</dbReference>
<reference evidence="4 5" key="1">
    <citation type="submission" date="2018-06" db="EMBL/GenBank/DDBJ databases">
        <title>Comparative genomics of downy mildews reveals potential adaptations to biotrophy.</title>
        <authorList>
            <person name="Fletcher K."/>
            <person name="Klosterman S.J."/>
            <person name="Derevnina L."/>
            <person name="Martin F."/>
            <person name="Koike S."/>
            <person name="Reyes Chin-Wo S."/>
            <person name="Mou B."/>
            <person name="Michelmore R."/>
        </authorList>
    </citation>
    <scope>NUCLEOTIDE SEQUENCE [LARGE SCALE GENOMIC DNA]</scope>
    <source>
        <strain evidence="3 5">R13</strain>
        <strain evidence="2 4">R14</strain>
    </source>
</reference>
<proteinExistence type="predicted"/>
<accession>A0A3M6VAX3</accession>
<evidence type="ECO:0000256" key="1">
    <source>
        <dbReference type="SAM" id="SignalP"/>
    </source>
</evidence>
<dbReference type="VEuPathDB" id="FungiDB:DD237_005992"/>
<dbReference type="Proteomes" id="UP000286097">
    <property type="component" value="Unassembled WGS sequence"/>
</dbReference>
<evidence type="ECO:0000313" key="2">
    <source>
        <dbReference type="EMBL" id="RMX63263.1"/>
    </source>
</evidence>
<evidence type="ECO:0008006" key="6">
    <source>
        <dbReference type="Google" id="ProtNLM"/>
    </source>
</evidence>
<name>A0A3M6VAX3_9STRA</name>
<evidence type="ECO:0000313" key="4">
    <source>
        <dbReference type="Proteomes" id="UP000282087"/>
    </source>
</evidence>